<dbReference type="OrthoDB" id="5294628at2"/>
<proteinExistence type="inferred from homology"/>
<dbReference type="GO" id="GO:0050821">
    <property type="term" value="P:protein stabilization"/>
    <property type="evidence" value="ECO:0007669"/>
    <property type="project" value="TreeGrafter"/>
</dbReference>
<evidence type="ECO:0000313" key="5">
    <source>
        <dbReference type="EMBL" id="AVP96053.1"/>
    </source>
</evidence>
<sequence length="200" mass="22237">MAIERNRSSSPSGRSSKTHRSTPMRGGTWLRCILASLLATVLAGSAMAQTGKVGYLDMQRLLDNAPQVVAARKQLESEFQTRDRQLKQEEARLAALKDRDVRESGILPKAAADALKREIVALERSIQRTRKKSADELKARADEEIAKHWPEINDAVIAFAREQGYDLILRSPIPYANPRIDITDAVLARLRAEAAKKPTP</sequence>
<dbReference type="AlphaFoldDB" id="A0A2P1PMI6"/>
<dbReference type="InterPro" id="IPR024930">
    <property type="entry name" value="Skp_dom_sf"/>
</dbReference>
<dbReference type="Proteomes" id="UP000241074">
    <property type="component" value="Chromosome"/>
</dbReference>
<dbReference type="GO" id="GO:0051082">
    <property type="term" value="F:unfolded protein binding"/>
    <property type="evidence" value="ECO:0007669"/>
    <property type="project" value="InterPro"/>
</dbReference>
<dbReference type="SMART" id="SM00935">
    <property type="entry name" value="OmpH"/>
    <property type="match status" value="1"/>
</dbReference>
<feature type="region of interest" description="Disordered" evidence="4">
    <location>
        <begin position="1"/>
        <end position="24"/>
    </location>
</feature>
<name>A0A2P1PMI6_9GAMM</name>
<accession>A0A2P1PMI6</accession>
<evidence type="ECO:0000256" key="4">
    <source>
        <dbReference type="SAM" id="MobiDB-lite"/>
    </source>
</evidence>
<dbReference type="EMBL" id="CP027860">
    <property type="protein sequence ID" value="AVP96053.1"/>
    <property type="molecule type" value="Genomic_DNA"/>
</dbReference>
<dbReference type="GO" id="GO:0005829">
    <property type="term" value="C:cytosol"/>
    <property type="evidence" value="ECO:0007669"/>
    <property type="project" value="TreeGrafter"/>
</dbReference>
<protein>
    <recommendedName>
        <fullName evidence="7">OmpH family outer membrane protein</fullName>
    </recommendedName>
</protein>
<dbReference type="InterPro" id="IPR005632">
    <property type="entry name" value="Chaperone_Skp"/>
</dbReference>
<evidence type="ECO:0000313" key="6">
    <source>
        <dbReference type="Proteomes" id="UP000241074"/>
    </source>
</evidence>
<evidence type="ECO:0008006" key="7">
    <source>
        <dbReference type="Google" id="ProtNLM"/>
    </source>
</evidence>
<keyword evidence="6" id="KW-1185">Reference proteome</keyword>
<dbReference type="Gene3D" id="3.30.910.20">
    <property type="entry name" value="Skp domain"/>
    <property type="match status" value="1"/>
</dbReference>
<keyword evidence="2" id="KW-0732">Signal</keyword>
<dbReference type="KEGG" id="xba:C7S18_02080"/>
<evidence type="ECO:0000256" key="1">
    <source>
        <dbReference type="ARBA" id="ARBA00009091"/>
    </source>
</evidence>
<dbReference type="Pfam" id="PF03938">
    <property type="entry name" value="OmpH"/>
    <property type="match status" value="1"/>
</dbReference>
<reference evidence="5 6" key="2">
    <citation type="submission" date="2018-03" db="EMBL/GenBank/DDBJ databases">
        <authorList>
            <person name="Keele B.F."/>
        </authorList>
    </citation>
    <scope>NUCLEOTIDE SEQUENCE [LARGE SCALE GENOMIC DNA]</scope>
    <source>
        <strain evidence="5 6">D13</strain>
    </source>
</reference>
<feature type="coiled-coil region" evidence="3">
    <location>
        <begin position="72"/>
        <end position="132"/>
    </location>
</feature>
<reference evidence="5 6" key="1">
    <citation type="submission" date="2018-03" db="EMBL/GenBank/DDBJ databases">
        <title>Ahniella affigens gen. nov., sp. nov., a gammaproteobacterium isolated from sandy soil near a stream.</title>
        <authorList>
            <person name="Ko Y."/>
            <person name="Kim J.-H."/>
        </authorList>
    </citation>
    <scope>NUCLEOTIDE SEQUENCE [LARGE SCALE GENOMIC DNA]</scope>
    <source>
        <strain evidence="5 6">D13</strain>
    </source>
</reference>
<gene>
    <name evidence="5" type="ORF">C7S18_02080</name>
</gene>
<comment type="similarity">
    <text evidence="1">Belongs to the Skp family.</text>
</comment>
<evidence type="ECO:0000256" key="2">
    <source>
        <dbReference type="ARBA" id="ARBA00022729"/>
    </source>
</evidence>
<dbReference type="SUPFAM" id="SSF111384">
    <property type="entry name" value="OmpH-like"/>
    <property type="match status" value="1"/>
</dbReference>
<keyword evidence="3" id="KW-0175">Coiled coil</keyword>
<dbReference type="PANTHER" id="PTHR35089">
    <property type="entry name" value="CHAPERONE PROTEIN SKP"/>
    <property type="match status" value="1"/>
</dbReference>
<evidence type="ECO:0000256" key="3">
    <source>
        <dbReference type="SAM" id="Coils"/>
    </source>
</evidence>
<dbReference type="PANTHER" id="PTHR35089:SF1">
    <property type="entry name" value="CHAPERONE PROTEIN SKP"/>
    <property type="match status" value="1"/>
</dbReference>
<organism evidence="5 6">
    <name type="scientific">Ahniella affigens</name>
    <dbReference type="NCBI Taxonomy" id="2021234"/>
    <lineage>
        <taxon>Bacteria</taxon>
        <taxon>Pseudomonadati</taxon>
        <taxon>Pseudomonadota</taxon>
        <taxon>Gammaproteobacteria</taxon>
        <taxon>Lysobacterales</taxon>
        <taxon>Rhodanobacteraceae</taxon>
        <taxon>Ahniella</taxon>
    </lineage>
</organism>